<evidence type="ECO:0000313" key="2">
    <source>
        <dbReference type="EMBL" id="CAD8940152.1"/>
    </source>
</evidence>
<sequence length="100" mass="11111">MKKTMWMHTSSTEQKTTPNNKEIALVYSLPWIVVSMLFSFAFFCGDDAAGAKWHAASPEAASVPSTHHLRPCLLAMDRRHLRAESATSKYGTESPLLISD</sequence>
<keyword evidence="1" id="KW-0812">Transmembrane</keyword>
<reference evidence="2" key="1">
    <citation type="submission" date="2021-01" db="EMBL/GenBank/DDBJ databases">
        <authorList>
            <person name="Corre E."/>
            <person name="Pelletier E."/>
            <person name="Niang G."/>
            <person name="Scheremetjew M."/>
            <person name="Finn R."/>
            <person name="Kale V."/>
            <person name="Holt S."/>
            <person name="Cochrane G."/>
            <person name="Meng A."/>
            <person name="Brown T."/>
            <person name="Cohen L."/>
        </authorList>
    </citation>
    <scope>NUCLEOTIDE SEQUENCE</scope>
    <source>
        <strain evidence="2">ECT3854</strain>
    </source>
</reference>
<name>A0A7S1D8G9_CYCTE</name>
<evidence type="ECO:0000256" key="1">
    <source>
        <dbReference type="SAM" id="Phobius"/>
    </source>
</evidence>
<gene>
    <name evidence="2" type="ORF">CTEN0397_LOCUS11218</name>
</gene>
<proteinExistence type="predicted"/>
<accession>A0A7S1D8G9</accession>
<organism evidence="2">
    <name type="scientific">Cyclophora tenuis</name>
    <name type="common">Marine diatom</name>
    <dbReference type="NCBI Taxonomy" id="216820"/>
    <lineage>
        <taxon>Eukaryota</taxon>
        <taxon>Sar</taxon>
        <taxon>Stramenopiles</taxon>
        <taxon>Ochrophyta</taxon>
        <taxon>Bacillariophyta</taxon>
        <taxon>Fragilariophyceae</taxon>
        <taxon>Fragilariophycidae</taxon>
        <taxon>Cyclophorales</taxon>
        <taxon>Cyclophoraceae</taxon>
        <taxon>Cyclophora</taxon>
    </lineage>
</organism>
<dbReference type="AlphaFoldDB" id="A0A7S1D8G9"/>
<dbReference type="EMBL" id="HBFW01017519">
    <property type="protein sequence ID" value="CAD8940152.1"/>
    <property type="molecule type" value="Transcribed_RNA"/>
</dbReference>
<feature type="transmembrane region" description="Helical" evidence="1">
    <location>
        <begin position="24"/>
        <end position="43"/>
    </location>
</feature>
<keyword evidence="1" id="KW-1133">Transmembrane helix</keyword>
<keyword evidence="1" id="KW-0472">Membrane</keyword>
<protein>
    <submittedName>
        <fullName evidence="2">Uncharacterized protein</fullName>
    </submittedName>
</protein>